<dbReference type="Pfam" id="PF07977">
    <property type="entry name" value="FabA"/>
    <property type="match status" value="1"/>
</dbReference>
<proteinExistence type="predicted"/>
<dbReference type="Proteomes" id="UP000281985">
    <property type="component" value="Unassembled WGS sequence"/>
</dbReference>
<dbReference type="RefSeq" id="WP_121916754.1">
    <property type="nucleotide sequence ID" value="NZ_REFV01000004.1"/>
</dbReference>
<protein>
    <submittedName>
        <fullName evidence="2">Beta-hydroxyacyl-ACP dehydratase</fullName>
    </submittedName>
</protein>
<dbReference type="InterPro" id="IPR029069">
    <property type="entry name" value="HotDog_dom_sf"/>
</dbReference>
<accession>A0A3M0G7K7</accession>
<keyword evidence="1" id="KW-0456">Lyase</keyword>
<dbReference type="PANTHER" id="PTHR30272:SF1">
    <property type="entry name" value="3-HYDROXYACYL-[ACYL-CARRIER-PROTEIN] DEHYDRATASE"/>
    <property type="match status" value="1"/>
</dbReference>
<keyword evidence="3" id="KW-1185">Reference proteome</keyword>
<name>A0A3M0G7K7_9FLAO</name>
<evidence type="ECO:0000313" key="2">
    <source>
        <dbReference type="EMBL" id="RMB61020.1"/>
    </source>
</evidence>
<dbReference type="OrthoDB" id="9772788at2"/>
<dbReference type="EMBL" id="REFV01000004">
    <property type="protein sequence ID" value="RMB61020.1"/>
    <property type="molecule type" value="Genomic_DNA"/>
</dbReference>
<organism evidence="2 3">
    <name type="scientific">Dokdonia sinensis</name>
    <dbReference type="NCBI Taxonomy" id="2479847"/>
    <lineage>
        <taxon>Bacteria</taxon>
        <taxon>Pseudomonadati</taxon>
        <taxon>Bacteroidota</taxon>
        <taxon>Flavobacteriia</taxon>
        <taxon>Flavobacteriales</taxon>
        <taxon>Flavobacteriaceae</taxon>
        <taxon>Dokdonia</taxon>
    </lineage>
</organism>
<dbReference type="AlphaFoldDB" id="A0A3M0G7K7"/>
<dbReference type="InterPro" id="IPR013114">
    <property type="entry name" value="FabA_FabZ"/>
</dbReference>
<dbReference type="SUPFAM" id="SSF54637">
    <property type="entry name" value="Thioesterase/thiol ester dehydrase-isomerase"/>
    <property type="match status" value="1"/>
</dbReference>
<evidence type="ECO:0000256" key="1">
    <source>
        <dbReference type="ARBA" id="ARBA00023239"/>
    </source>
</evidence>
<gene>
    <name evidence="2" type="ORF">EAX61_05940</name>
</gene>
<evidence type="ECO:0000313" key="3">
    <source>
        <dbReference type="Proteomes" id="UP000281985"/>
    </source>
</evidence>
<comment type="caution">
    <text evidence="2">The sequence shown here is derived from an EMBL/GenBank/DDBJ whole genome shotgun (WGS) entry which is preliminary data.</text>
</comment>
<reference evidence="2 3" key="1">
    <citation type="submission" date="2018-10" db="EMBL/GenBank/DDBJ databases">
        <title>Dokdonia luteus sp. nov., isolated from sea water.</title>
        <authorList>
            <person name="Zhou L.Y."/>
            <person name="Du Z.J."/>
        </authorList>
    </citation>
    <scope>NUCLEOTIDE SEQUENCE [LARGE SCALE GENOMIC DNA]</scope>
    <source>
        <strain evidence="2 3">SH27</strain>
    </source>
</reference>
<dbReference type="Gene3D" id="3.10.129.10">
    <property type="entry name" value="Hotdog Thioesterase"/>
    <property type="match status" value="1"/>
</dbReference>
<dbReference type="GO" id="GO:0016829">
    <property type="term" value="F:lyase activity"/>
    <property type="evidence" value="ECO:0007669"/>
    <property type="project" value="UniProtKB-KW"/>
</dbReference>
<dbReference type="PANTHER" id="PTHR30272">
    <property type="entry name" value="3-HYDROXYACYL-[ACYL-CARRIER-PROTEIN] DEHYDRATASE"/>
    <property type="match status" value="1"/>
</dbReference>
<sequence>MNTEQIISILPYDDPFLFVDEIEEVQGTGVRGNYTFPKNSFFYKGHFKNNPITPGVILTECCAQIGLVSLGIFLIGDESRLLETKIALVQSTMEFFEPVLPGEKVVVQSKKLYYRFGKLKCKVMMQNVQGVIVCSGELSGMIYDKRDE</sequence>